<dbReference type="KEGG" id="spar:SPRG_17779"/>
<dbReference type="Proteomes" id="UP000030745">
    <property type="component" value="Unassembled WGS sequence"/>
</dbReference>
<organism evidence="1 2">
    <name type="scientific">Saprolegnia parasitica (strain CBS 223.65)</name>
    <dbReference type="NCBI Taxonomy" id="695850"/>
    <lineage>
        <taxon>Eukaryota</taxon>
        <taxon>Sar</taxon>
        <taxon>Stramenopiles</taxon>
        <taxon>Oomycota</taxon>
        <taxon>Saprolegniomycetes</taxon>
        <taxon>Saprolegniales</taxon>
        <taxon>Saprolegniaceae</taxon>
        <taxon>Saprolegnia</taxon>
    </lineage>
</organism>
<gene>
    <name evidence="1" type="ORF">SPRG_17779</name>
</gene>
<reference evidence="1 2" key="1">
    <citation type="journal article" date="2013" name="PLoS Genet.">
        <title>Distinctive expansion of potential virulence genes in the genome of the oomycete fish pathogen Saprolegnia parasitica.</title>
        <authorList>
            <person name="Jiang R.H."/>
            <person name="de Bruijn I."/>
            <person name="Haas B.J."/>
            <person name="Belmonte R."/>
            <person name="Lobach L."/>
            <person name="Christie J."/>
            <person name="van den Ackerveken G."/>
            <person name="Bottin A."/>
            <person name="Bulone V."/>
            <person name="Diaz-Moreno S.M."/>
            <person name="Dumas B."/>
            <person name="Fan L."/>
            <person name="Gaulin E."/>
            <person name="Govers F."/>
            <person name="Grenville-Briggs L.J."/>
            <person name="Horner N.R."/>
            <person name="Levin J.Z."/>
            <person name="Mammella M."/>
            <person name="Meijer H.J."/>
            <person name="Morris P."/>
            <person name="Nusbaum C."/>
            <person name="Oome S."/>
            <person name="Phillips A.J."/>
            <person name="van Rooyen D."/>
            <person name="Rzeszutek E."/>
            <person name="Saraiva M."/>
            <person name="Secombes C.J."/>
            <person name="Seidl M.F."/>
            <person name="Snel B."/>
            <person name="Stassen J.H."/>
            <person name="Sykes S."/>
            <person name="Tripathy S."/>
            <person name="van den Berg H."/>
            <person name="Vega-Arreguin J.C."/>
            <person name="Wawra S."/>
            <person name="Young S.K."/>
            <person name="Zeng Q."/>
            <person name="Dieguez-Uribeondo J."/>
            <person name="Russ C."/>
            <person name="Tyler B.M."/>
            <person name="van West P."/>
        </authorList>
    </citation>
    <scope>NUCLEOTIDE SEQUENCE [LARGE SCALE GENOMIC DNA]</scope>
    <source>
        <strain evidence="1 2">CBS 223.65</strain>
    </source>
</reference>
<dbReference type="OrthoDB" id="61379at2759"/>
<dbReference type="AlphaFoldDB" id="A0A067BF58"/>
<protein>
    <submittedName>
        <fullName evidence="1">Uncharacterized protein</fullName>
    </submittedName>
</protein>
<sequence>MTTPPPPPPLPLVSPNNSSHTMFRVIHPIIVASGFMDWYAAYVAASLPMAHKDEHMVAKLLEGWSAITWGLGGMVQYERELPRFLASKAVAPSSVLNVIAKPNPAKIFQTSTRIYTASFAGLVGLTGHHCYYAGNAMAVNRPDRATAHVAAAANTMSYAFLWQSIFLQKSRVLTPVHLSAIAVMAYIWLSDSERPIKFTTDYAPFATAESSSVQ</sequence>
<dbReference type="GeneID" id="24139309"/>
<dbReference type="RefSeq" id="XP_012212564.1">
    <property type="nucleotide sequence ID" value="XM_012357174.1"/>
</dbReference>
<accession>A0A067BF58</accession>
<dbReference type="VEuPathDB" id="FungiDB:SPRG_17779"/>
<evidence type="ECO:0000313" key="1">
    <source>
        <dbReference type="EMBL" id="KDO16728.1"/>
    </source>
</evidence>
<keyword evidence="2" id="KW-1185">Reference proteome</keyword>
<proteinExistence type="predicted"/>
<dbReference type="EMBL" id="KK583958">
    <property type="protein sequence ID" value="KDO16728.1"/>
    <property type="molecule type" value="Genomic_DNA"/>
</dbReference>
<evidence type="ECO:0000313" key="2">
    <source>
        <dbReference type="Proteomes" id="UP000030745"/>
    </source>
</evidence>
<name>A0A067BF58_SAPPC</name>